<protein>
    <submittedName>
        <fullName evidence="5">Uncharacterized protein</fullName>
    </submittedName>
</protein>
<dbReference type="GO" id="GO:0000150">
    <property type="term" value="F:DNA strand exchange activity"/>
    <property type="evidence" value="ECO:0007669"/>
    <property type="project" value="InterPro"/>
</dbReference>
<dbReference type="AlphaFoldDB" id="A0A640VND2"/>
<evidence type="ECO:0000256" key="1">
    <source>
        <dbReference type="SAM" id="Coils"/>
    </source>
</evidence>
<dbReference type="InterPro" id="IPR011109">
    <property type="entry name" value="DNA_bind_recombinase_dom"/>
</dbReference>
<dbReference type="Proteomes" id="UP000436522">
    <property type="component" value="Unassembled WGS sequence"/>
</dbReference>
<gene>
    <name evidence="5" type="ORF">So717_17210</name>
</gene>
<feature type="domain" description="Recombinase" evidence="3">
    <location>
        <begin position="127"/>
        <end position="215"/>
    </location>
</feature>
<dbReference type="EMBL" id="BLIV01000003">
    <property type="protein sequence ID" value="GFE49968.1"/>
    <property type="molecule type" value="Genomic_DNA"/>
</dbReference>
<dbReference type="Pfam" id="PF13408">
    <property type="entry name" value="Zn_ribbon_recom"/>
    <property type="match status" value="1"/>
</dbReference>
<evidence type="ECO:0000259" key="2">
    <source>
        <dbReference type="Pfam" id="PF00239"/>
    </source>
</evidence>
<dbReference type="GO" id="GO:0003677">
    <property type="term" value="F:DNA binding"/>
    <property type="evidence" value="ECO:0007669"/>
    <property type="project" value="InterPro"/>
</dbReference>
<dbReference type="InterPro" id="IPR036162">
    <property type="entry name" value="Resolvase-like_N_sf"/>
</dbReference>
<feature type="coiled-coil region" evidence="1">
    <location>
        <begin position="312"/>
        <end position="369"/>
    </location>
</feature>
<dbReference type="InterPro" id="IPR025827">
    <property type="entry name" value="Zn_ribbon_recom_dom"/>
</dbReference>
<feature type="domain" description="Resolvase/invertase-type recombinase catalytic" evidence="2">
    <location>
        <begin position="2"/>
        <end position="99"/>
    </location>
</feature>
<dbReference type="Pfam" id="PF00239">
    <property type="entry name" value="Resolvase"/>
    <property type="match status" value="1"/>
</dbReference>
<evidence type="ECO:0000259" key="3">
    <source>
        <dbReference type="Pfam" id="PF07508"/>
    </source>
</evidence>
<dbReference type="PANTHER" id="PTHR30461:SF23">
    <property type="entry name" value="DNA RECOMBINASE-RELATED"/>
    <property type="match status" value="1"/>
</dbReference>
<evidence type="ECO:0000313" key="6">
    <source>
        <dbReference type="Proteomes" id="UP000436522"/>
    </source>
</evidence>
<name>A0A640VND2_9RHOB</name>
<accession>A0A640VND2</accession>
<sequence>MKRPGMVALLSYLDAQKGKPYVVIFDDLKRFARDTEFHIKLRKAFAMRGAKVECLNFRFEDTPEGKFIETIIAAQGELEREQNGRQTLQKMKERMKRGYWVFPAPMGYKYEKDGSHGKLLVRDEPLASVIEEALNGYALGRFGTQAEVQRFLQDQPVFPKGRNGAVHPQRVTNLLTRPIYAGMIEHPPWGITLRQGHHAGLISASTLQRIQERRTGVAKVPMRADINRDFVLRGAVCCGDCGVPYRSAWSQGKRKKYAYYVCQTKNCASYGKSIARDKLEGEFEELLQNITPTKPAFALARRMFRIAWDQQIESVEQGRKELQTQIKATARKSEEILDKIVGTTNERLATSLEKRFNELELNKAALEEKLQNQGQPRRSFEEALEHTLKFLANPWKAWEKGSFELRRAILKLVLTAPLHYHRDKGPRTPEIAFPFNALAENHAGKLNMVPPHGLEPRTY</sequence>
<evidence type="ECO:0000259" key="4">
    <source>
        <dbReference type="Pfam" id="PF13408"/>
    </source>
</evidence>
<dbReference type="InterPro" id="IPR050639">
    <property type="entry name" value="SSR_resolvase"/>
</dbReference>
<dbReference type="Pfam" id="PF07508">
    <property type="entry name" value="Recombinase"/>
    <property type="match status" value="1"/>
</dbReference>
<keyword evidence="6" id="KW-1185">Reference proteome</keyword>
<dbReference type="Gene3D" id="3.40.50.1390">
    <property type="entry name" value="Resolvase, N-terminal catalytic domain"/>
    <property type="match status" value="1"/>
</dbReference>
<reference evidence="5 6" key="1">
    <citation type="submission" date="2019-12" db="EMBL/GenBank/DDBJ databases">
        <title>Roseobacter cerasinus sp. nov., isolated from seawater around aquaculture.</title>
        <authorList>
            <person name="Muramatsu S."/>
            <person name="Takabe Y."/>
            <person name="Mori K."/>
            <person name="Takaichi S."/>
            <person name="Hanada S."/>
        </authorList>
    </citation>
    <scope>NUCLEOTIDE SEQUENCE [LARGE SCALE GENOMIC DNA]</scope>
    <source>
        <strain evidence="5 6">AI77</strain>
    </source>
</reference>
<organism evidence="5 6">
    <name type="scientific">Roseobacter cerasinus</name>
    <dbReference type="NCBI Taxonomy" id="2602289"/>
    <lineage>
        <taxon>Bacteria</taxon>
        <taxon>Pseudomonadati</taxon>
        <taxon>Pseudomonadota</taxon>
        <taxon>Alphaproteobacteria</taxon>
        <taxon>Rhodobacterales</taxon>
        <taxon>Roseobacteraceae</taxon>
        <taxon>Roseobacter</taxon>
    </lineage>
</organism>
<feature type="domain" description="Recombinase zinc beta ribbon" evidence="4">
    <location>
        <begin position="232"/>
        <end position="287"/>
    </location>
</feature>
<dbReference type="Gene3D" id="3.90.1750.20">
    <property type="entry name" value="Putative Large Serine Recombinase, Chain B, Domain 2"/>
    <property type="match status" value="1"/>
</dbReference>
<evidence type="ECO:0000313" key="5">
    <source>
        <dbReference type="EMBL" id="GFE49968.1"/>
    </source>
</evidence>
<dbReference type="InterPro" id="IPR006119">
    <property type="entry name" value="Resolv_N"/>
</dbReference>
<dbReference type="PANTHER" id="PTHR30461">
    <property type="entry name" value="DNA-INVERTASE FROM LAMBDOID PROPHAGE"/>
    <property type="match status" value="1"/>
</dbReference>
<keyword evidence="1" id="KW-0175">Coiled coil</keyword>
<dbReference type="InterPro" id="IPR038109">
    <property type="entry name" value="DNA_bind_recomb_sf"/>
</dbReference>
<dbReference type="SUPFAM" id="SSF53041">
    <property type="entry name" value="Resolvase-like"/>
    <property type="match status" value="1"/>
</dbReference>
<proteinExistence type="predicted"/>
<comment type="caution">
    <text evidence="5">The sequence shown here is derived from an EMBL/GenBank/DDBJ whole genome shotgun (WGS) entry which is preliminary data.</text>
</comment>